<dbReference type="PANTHER" id="PTHR35848:SF6">
    <property type="entry name" value="CUPIN TYPE-2 DOMAIN-CONTAINING PROTEIN"/>
    <property type="match status" value="1"/>
</dbReference>
<feature type="domain" description="Cupin type-2" evidence="2">
    <location>
        <begin position="40"/>
        <end position="108"/>
    </location>
</feature>
<name>A0A949JY28_9FIRM</name>
<dbReference type="PANTHER" id="PTHR35848">
    <property type="entry name" value="OXALATE-BINDING PROTEIN"/>
    <property type="match status" value="1"/>
</dbReference>
<keyword evidence="1" id="KW-0479">Metal-binding</keyword>
<dbReference type="GO" id="GO:0046872">
    <property type="term" value="F:metal ion binding"/>
    <property type="evidence" value="ECO:0007669"/>
    <property type="project" value="UniProtKB-KW"/>
</dbReference>
<dbReference type="Pfam" id="PF07883">
    <property type="entry name" value="Cupin_2"/>
    <property type="match status" value="1"/>
</dbReference>
<organism evidence="3 4">
    <name type="scientific">Diplocloster agilis</name>
    <dbReference type="NCBI Taxonomy" id="2850323"/>
    <lineage>
        <taxon>Bacteria</taxon>
        <taxon>Bacillati</taxon>
        <taxon>Bacillota</taxon>
        <taxon>Clostridia</taxon>
        <taxon>Lachnospirales</taxon>
        <taxon>Lachnospiraceae</taxon>
        <taxon>Diplocloster</taxon>
    </lineage>
</organism>
<dbReference type="RefSeq" id="WP_158344377.1">
    <property type="nucleotide sequence ID" value="NZ_JAHQCW010000002.1"/>
</dbReference>
<evidence type="ECO:0000259" key="2">
    <source>
        <dbReference type="Pfam" id="PF07883"/>
    </source>
</evidence>
<evidence type="ECO:0000256" key="1">
    <source>
        <dbReference type="ARBA" id="ARBA00022723"/>
    </source>
</evidence>
<dbReference type="Gene3D" id="2.60.120.10">
    <property type="entry name" value="Jelly Rolls"/>
    <property type="match status" value="1"/>
</dbReference>
<protein>
    <submittedName>
        <fullName evidence="3">Cupin domain-containing protein</fullName>
    </submittedName>
</protein>
<proteinExistence type="predicted"/>
<accession>A0A949JY28</accession>
<keyword evidence="4" id="KW-1185">Reference proteome</keyword>
<gene>
    <name evidence="3" type="ORF">KTH89_02110</name>
</gene>
<reference evidence="3" key="1">
    <citation type="submission" date="2021-06" db="EMBL/GenBank/DDBJ databases">
        <title>Description of novel taxa of the family Lachnospiraceae.</title>
        <authorList>
            <person name="Chaplin A.V."/>
            <person name="Sokolova S.R."/>
            <person name="Pikina A.P."/>
            <person name="Korzhanova M."/>
            <person name="Belova V."/>
            <person name="Korostin D."/>
            <person name="Efimov B.A."/>
        </authorList>
    </citation>
    <scope>NUCLEOTIDE SEQUENCE</scope>
    <source>
        <strain evidence="3">ASD5720</strain>
    </source>
</reference>
<dbReference type="InterPro" id="IPR014710">
    <property type="entry name" value="RmlC-like_jellyroll"/>
</dbReference>
<dbReference type="InterPro" id="IPR013096">
    <property type="entry name" value="Cupin_2"/>
</dbReference>
<dbReference type="AlphaFoldDB" id="A0A949JY28"/>
<sequence>MIRKEVGRKVCNRFGGKGEIELYPVLNEEDLMGKGEVMLRMVLPPGSSIGYHQHLGNFEVYYIISGEGIFQDQEEERPIRAGEAGFIRPGQFHGLMNTGSGEMVVVAVVLYA</sequence>
<evidence type="ECO:0000313" key="4">
    <source>
        <dbReference type="Proteomes" id="UP000712157"/>
    </source>
</evidence>
<dbReference type="InterPro" id="IPR051610">
    <property type="entry name" value="GPI/OXD"/>
</dbReference>
<comment type="caution">
    <text evidence="3">The sequence shown here is derived from an EMBL/GenBank/DDBJ whole genome shotgun (WGS) entry which is preliminary data.</text>
</comment>
<dbReference type="CDD" id="cd02221">
    <property type="entry name" value="cupin_TM1287-like"/>
    <property type="match status" value="1"/>
</dbReference>
<evidence type="ECO:0000313" key="3">
    <source>
        <dbReference type="EMBL" id="MBU9735310.1"/>
    </source>
</evidence>
<dbReference type="InterPro" id="IPR011051">
    <property type="entry name" value="RmlC_Cupin_sf"/>
</dbReference>
<dbReference type="Proteomes" id="UP000712157">
    <property type="component" value="Unassembled WGS sequence"/>
</dbReference>
<dbReference type="SUPFAM" id="SSF51182">
    <property type="entry name" value="RmlC-like cupins"/>
    <property type="match status" value="1"/>
</dbReference>
<dbReference type="EMBL" id="JAHQCW010000002">
    <property type="protein sequence ID" value="MBU9735310.1"/>
    <property type="molecule type" value="Genomic_DNA"/>
</dbReference>